<dbReference type="AlphaFoldDB" id="A0A8J2TA51"/>
<dbReference type="Gene3D" id="3.40.630.30">
    <property type="match status" value="1"/>
</dbReference>
<protein>
    <submittedName>
        <fullName evidence="1">ZYBA0S13-01618g1_1</fullName>
    </submittedName>
</protein>
<dbReference type="InterPro" id="IPR052564">
    <property type="entry name" value="N-acetyltrans/Recomb-assoc"/>
</dbReference>
<evidence type="ECO:0000313" key="2">
    <source>
        <dbReference type="Proteomes" id="UP000019375"/>
    </source>
</evidence>
<proteinExistence type="predicted"/>
<keyword evidence="2" id="KW-1185">Reference proteome</keyword>
<dbReference type="PANTHER" id="PTHR43451:SF1">
    <property type="entry name" value="ACETYLTRANSFERASE"/>
    <property type="match status" value="1"/>
</dbReference>
<dbReference type="PANTHER" id="PTHR43451">
    <property type="entry name" value="ACETYLTRANSFERASE (GNAT) FAMILY PROTEIN"/>
    <property type="match status" value="1"/>
</dbReference>
<dbReference type="EMBL" id="HG316466">
    <property type="protein sequence ID" value="CDF91701.1"/>
    <property type="molecule type" value="Genomic_DNA"/>
</dbReference>
<dbReference type="OrthoDB" id="410198at2759"/>
<accession>A0A8J2TA51</accession>
<evidence type="ECO:0000313" key="1">
    <source>
        <dbReference type="EMBL" id="CDF91701.1"/>
    </source>
</evidence>
<organism evidence="1 2">
    <name type="scientific">Zygosaccharomyces bailii (strain CLIB 213 / ATCC 58445 / CBS 680 / BCRC 21525 / NBRC 1098 / NCYC 1416 / NRRL Y-2227)</name>
    <dbReference type="NCBI Taxonomy" id="1333698"/>
    <lineage>
        <taxon>Eukaryota</taxon>
        <taxon>Fungi</taxon>
        <taxon>Dikarya</taxon>
        <taxon>Ascomycota</taxon>
        <taxon>Saccharomycotina</taxon>
        <taxon>Saccharomycetes</taxon>
        <taxon>Saccharomycetales</taxon>
        <taxon>Saccharomycetaceae</taxon>
        <taxon>Zygosaccharomyces</taxon>
    </lineage>
</organism>
<gene>
    <name evidence="1" type="ORF">BN860_01618g</name>
</gene>
<dbReference type="Proteomes" id="UP000019375">
    <property type="component" value="Unassembled WGS sequence"/>
</dbReference>
<reference evidence="2" key="1">
    <citation type="journal article" date="2013" name="Genome Announc.">
        <title>Genome sequence of the food spoilage yeast Zygosaccharomyces bailii CLIB 213(T).</title>
        <authorList>
            <person name="Galeote V."/>
            <person name="Bigey F."/>
            <person name="Devillers H."/>
            <person name="Neuveglise C."/>
            <person name="Dequin S."/>
        </authorList>
    </citation>
    <scope>NUCLEOTIDE SEQUENCE [LARGE SCALE GENOMIC DNA]</scope>
    <source>
        <strain evidence="2">CLIB 213 / ATCC 58445 / CBS 680 / CCRC 21525 / NBRC 1098 / NCYC 1416 / NRRL Y-2227</strain>
    </source>
</reference>
<name>A0A8J2TA51_ZYGB2</name>
<sequence>MSVLTPPTQVADLNTGKHSRTVVPLNSFEDITRATDTLCKAFADSAANDYLLKKFFNISLREPVSRCRFNAIISYYTAWYHDLGGEIVEANDFDAVGIWSLPGRHLPHTLSNDPQFNKLFFDDLDERRHQVLPEGMDCYYLFMIGKDPSQQHVRGSVRQILGNYKQRADADNCACVLEAISEHARSVYEYFGFKVFKEFKFGVGEVDSQGRVDPQGSGFTAYLMIYYKDPQILNG</sequence>